<dbReference type="Pfam" id="PF14295">
    <property type="entry name" value="PAN_4"/>
    <property type="match status" value="2"/>
</dbReference>
<feature type="signal peptide" evidence="2">
    <location>
        <begin position="1"/>
        <end position="19"/>
    </location>
</feature>
<feature type="region of interest" description="Disordered" evidence="1">
    <location>
        <begin position="119"/>
        <end position="139"/>
    </location>
</feature>
<dbReference type="EMBL" id="ML741925">
    <property type="protein sequence ID" value="KAE8320467.1"/>
    <property type="molecule type" value="Genomic_DNA"/>
</dbReference>
<feature type="domain" description="Apple" evidence="3">
    <location>
        <begin position="65"/>
        <end position="90"/>
    </location>
</feature>
<evidence type="ECO:0000259" key="3">
    <source>
        <dbReference type="Pfam" id="PF14295"/>
    </source>
</evidence>
<proteinExistence type="predicted"/>
<reference evidence="5" key="1">
    <citation type="submission" date="2019-04" db="EMBL/GenBank/DDBJ databases">
        <title>Friends and foes A comparative genomics studyof 23 Aspergillus species from section Flavi.</title>
        <authorList>
            <consortium name="DOE Joint Genome Institute"/>
            <person name="Kjaerbolling I."/>
            <person name="Vesth T."/>
            <person name="Frisvad J.C."/>
            <person name="Nybo J.L."/>
            <person name="Theobald S."/>
            <person name="Kildgaard S."/>
            <person name="Isbrandt T."/>
            <person name="Kuo A."/>
            <person name="Sato A."/>
            <person name="Lyhne E.K."/>
            <person name="Kogle M.E."/>
            <person name="Wiebenga A."/>
            <person name="Kun R.S."/>
            <person name="Lubbers R.J."/>
            <person name="Makela M.R."/>
            <person name="Barry K."/>
            <person name="Chovatia M."/>
            <person name="Clum A."/>
            <person name="Daum C."/>
            <person name="Haridas S."/>
            <person name="He G."/>
            <person name="LaButti K."/>
            <person name="Lipzen A."/>
            <person name="Mondo S."/>
            <person name="Riley R."/>
            <person name="Salamov A."/>
            <person name="Simmons B.A."/>
            <person name="Magnuson J.K."/>
            <person name="Henrissat B."/>
            <person name="Mortensen U.H."/>
            <person name="Larsen T.O."/>
            <person name="Devries R.P."/>
            <person name="Grigoriev I.V."/>
            <person name="Machida M."/>
            <person name="Baker S.E."/>
            <person name="Andersen M.R."/>
        </authorList>
    </citation>
    <scope>NUCLEOTIDE SEQUENCE [LARGE SCALE GENOMIC DNA]</scope>
    <source>
        <strain evidence="5">CBS 130017</strain>
    </source>
</reference>
<feature type="chain" id="PRO_5025034572" description="Apple domain-containing protein" evidence="2">
    <location>
        <begin position="20"/>
        <end position="333"/>
    </location>
</feature>
<gene>
    <name evidence="4" type="ORF">BDV39DRAFT_211631</name>
</gene>
<evidence type="ECO:0000313" key="5">
    <source>
        <dbReference type="Proteomes" id="UP000325945"/>
    </source>
</evidence>
<evidence type="ECO:0000313" key="4">
    <source>
        <dbReference type="EMBL" id="KAE8320467.1"/>
    </source>
</evidence>
<accession>A0A5N6WHY7</accession>
<feature type="region of interest" description="Disordered" evidence="1">
    <location>
        <begin position="212"/>
        <end position="231"/>
    </location>
</feature>
<evidence type="ECO:0000256" key="1">
    <source>
        <dbReference type="SAM" id="MobiDB-lite"/>
    </source>
</evidence>
<keyword evidence="5" id="KW-1185">Reference proteome</keyword>
<dbReference type="Proteomes" id="UP000325945">
    <property type="component" value="Unassembled WGS sequence"/>
</dbReference>
<sequence>MNLLRYPFLLPFFVYGALGNYDTFDSLCPGEDGNKVSLSAGEYTVSCGGYFDWTVNGARVDSQGAASPEECARLCSGSADCDAMLFDGGACWEYSAQGQTLTPDSDPQGNTILLHPVVKIDPNDPSNQTPQPPPPLTPAQLQQQLDQCIQDKQTVTDQRDACVPLRDQYKGERDSCVPLRDQYRRERDTCVPLRDQYRRERDTCVPLRDQYKRERDQCRNPPSPPPIPWRQQASRLQCKRDDHTIVDTGTKRFKLRCHAITGQSGRPDVGHKSSYADCMDACRVHPTCVGFQWQAGRGAGGNKRCALFDRPVREDRLRFNGIASPSWWVGVTA</sequence>
<protein>
    <recommendedName>
        <fullName evidence="3">Apple domain-containing protein</fullName>
    </recommendedName>
</protein>
<organism evidence="4 5">
    <name type="scientific">Aspergillus sergii</name>
    <dbReference type="NCBI Taxonomy" id="1034303"/>
    <lineage>
        <taxon>Eukaryota</taxon>
        <taxon>Fungi</taxon>
        <taxon>Dikarya</taxon>
        <taxon>Ascomycota</taxon>
        <taxon>Pezizomycotina</taxon>
        <taxon>Eurotiomycetes</taxon>
        <taxon>Eurotiomycetidae</taxon>
        <taxon>Eurotiales</taxon>
        <taxon>Aspergillaceae</taxon>
        <taxon>Aspergillus</taxon>
        <taxon>Aspergillus subgen. Circumdati</taxon>
    </lineage>
</organism>
<feature type="domain" description="Apple" evidence="3">
    <location>
        <begin position="272"/>
        <end position="307"/>
    </location>
</feature>
<dbReference type="InterPro" id="IPR003609">
    <property type="entry name" value="Pan_app"/>
</dbReference>
<dbReference type="AlphaFoldDB" id="A0A5N6WHY7"/>
<name>A0A5N6WHY7_9EURO</name>
<keyword evidence="2" id="KW-0732">Signal</keyword>
<evidence type="ECO:0000256" key="2">
    <source>
        <dbReference type="SAM" id="SignalP"/>
    </source>
</evidence>